<dbReference type="GO" id="GO:0004672">
    <property type="term" value="F:protein kinase activity"/>
    <property type="evidence" value="ECO:0007669"/>
    <property type="project" value="InterPro"/>
</dbReference>
<gene>
    <name evidence="6" type="ORF">RhiirC2_762948</name>
    <name evidence="5" type="ORF">RhiirC2_763953</name>
    <name evidence="4" type="ORF">RhiirC2_764159</name>
    <name evidence="3" type="ORF">RhiirC2_764321</name>
    <name evidence="2" type="ORF">RhiirC2_764323</name>
</gene>
<dbReference type="SUPFAM" id="SSF56112">
    <property type="entry name" value="Protein kinase-like (PK-like)"/>
    <property type="match status" value="1"/>
</dbReference>
<dbReference type="InterPro" id="IPR011009">
    <property type="entry name" value="Kinase-like_dom_sf"/>
</dbReference>
<reference evidence="4 7" key="2">
    <citation type="submission" date="2017-10" db="EMBL/GenBank/DDBJ databases">
        <title>Extensive intraspecific genome diversity in a model arbuscular mycorrhizal fungus.</title>
        <authorList>
            <person name="Chen E.C.H."/>
            <person name="Morin E."/>
            <person name="Baudet D."/>
            <person name="Noel J."/>
            <person name="Ndikumana S."/>
            <person name="Charron P."/>
            <person name="St-Onge C."/>
            <person name="Giorgi J."/>
            <person name="Grigoriev I.V."/>
            <person name="Roux C."/>
            <person name="Martin F.M."/>
            <person name="Corradi N."/>
        </authorList>
    </citation>
    <scope>NUCLEOTIDE SEQUENCE [LARGE SCALE GENOMIC DNA]</scope>
    <source>
        <strain evidence="4 7">C2</strain>
    </source>
</reference>
<dbReference type="SMART" id="SM00220">
    <property type="entry name" value="S_TKc"/>
    <property type="match status" value="1"/>
</dbReference>
<dbReference type="VEuPathDB" id="FungiDB:FUN_019485"/>
<dbReference type="EMBL" id="LLXL01005435">
    <property type="protein sequence ID" value="PKK56567.1"/>
    <property type="molecule type" value="Genomic_DNA"/>
</dbReference>
<dbReference type="EMBL" id="LLXL01005426">
    <property type="protein sequence ID" value="PKK56572.1"/>
    <property type="molecule type" value="Genomic_DNA"/>
</dbReference>
<dbReference type="EMBL" id="LLXL01004424">
    <property type="protein sequence ID" value="PKK57407.1"/>
    <property type="molecule type" value="Genomic_DNA"/>
</dbReference>
<dbReference type="EMBL" id="LLXL01003202">
    <property type="protein sequence ID" value="PKK59141.1"/>
    <property type="molecule type" value="Genomic_DNA"/>
</dbReference>
<comment type="caution">
    <text evidence="4">The sequence shown here is derived from an EMBL/GenBank/DDBJ whole genome shotgun (WGS) entry which is preliminary data.</text>
</comment>
<dbReference type="InterPro" id="IPR000719">
    <property type="entry name" value="Prot_kinase_dom"/>
</dbReference>
<dbReference type="VEuPathDB" id="FungiDB:RhiirA1_543046"/>
<dbReference type="Gene3D" id="1.10.510.10">
    <property type="entry name" value="Transferase(Phosphotransferase) domain 1"/>
    <property type="match status" value="1"/>
</dbReference>
<evidence type="ECO:0000313" key="3">
    <source>
        <dbReference type="EMBL" id="PKK56572.1"/>
    </source>
</evidence>
<feature type="domain" description="Protein kinase" evidence="1">
    <location>
        <begin position="272"/>
        <end position="463"/>
    </location>
</feature>
<dbReference type="GO" id="GO:0005524">
    <property type="term" value="F:ATP binding"/>
    <property type="evidence" value="ECO:0007669"/>
    <property type="project" value="InterPro"/>
</dbReference>
<name>A0A2N1M5T0_9GLOM</name>
<dbReference type="EMBL" id="LLXL01004894">
    <property type="protein sequence ID" value="PKK56979.1"/>
    <property type="molecule type" value="Genomic_DNA"/>
</dbReference>
<accession>A0A2N1M5T0</accession>
<evidence type="ECO:0000313" key="2">
    <source>
        <dbReference type="EMBL" id="PKK56567.1"/>
    </source>
</evidence>
<evidence type="ECO:0000313" key="6">
    <source>
        <dbReference type="EMBL" id="PKK59141.1"/>
    </source>
</evidence>
<evidence type="ECO:0000259" key="1">
    <source>
        <dbReference type="SMART" id="SM00220"/>
    </source>
</evidence>
<evidence type="ECO:0000313" key="7">
    <source>
        <dbReference type="Proteomes" id="UP000233469"/>
    </source>
</evidence>
<dbReference type="Proteomes" id="UP000233469">
    <property type="component" value="Unassembled WGS sequence"/>
</dbReference>
<protein>
    <recommendedName>
        <fullName evidence="1">Protein kinase domain-containing protein</fullName>
    </recommendedName>
</protein>
<evidence type="ECO:0000313" key="4">
    <source>
        <dbReference type="EMBL" id="PKK56979.1"/>
    </source>
</evidence>
<evidence type="ECO:0000313" key="5">
    <source>
        <dbReference type="EMBL" id="PKK57407.1"/>
    </source>
</evidence>
<proteinExistence type="predicted"/>
<dbReference type="VEuPathDB" id="FungiDB:RhiirFUN_006308"/>
<sequence>MQVDRTSLICDILIQPFNTVPNRANDLKPLVDAKLIRKLPVSFYEERKFPQFAEYIQTNDDECGSNLAKHISCLLTDIFEKQDFDDTSEDMVHWGIDSLIRIPLQIFRESLGGGVLPIEMDRNSKDQGTTTVGNKRPDFLCWTNDVLLFKGEEKADAKDFSIAERELEDKFNKFDPLNFGNIQFMLCYAVAGPNLRFYAIDGSPNASPLNRLVPLSNRLDIKNSRDRVSILCIVINIARIIRTVSGRIPRPIVPIGKRMKLEKSTITFFDDSVEKMVSLNDLPHANDQNRVAFLLAVYNCAKGHPGLIQIKEGGGPKIRNRGTYRVVFETRGRNIQLNNENEVREMALSVLTGLAWLHENGYVHCDIRVPNIVFVPGVEDYKYVLIDFEHSNTSGFSPSELLKDWDSRTLNKKNKYTTQSDLYQFGKMIRNLNIVNSRDGNEFLNDLSNKRISSNDLLNHRWFE</sequence>
<dbReference type="AlphaFoldDB" id="A0A2N1M5T0"/>
<organism evidence="4 7">
    <name type="scientific">Rhizophagus irregularis</name>
    <dbReference type="NCBI Taxonomy" id="588596"/>
    <lineage>
        <taxon>Eukaryota</taxon>
        <taxon>Fungi</taxon>
        <taxon>Fungi incertae sedis</taxon>
        <taxon>Mucoromycota</taxon>
        <taxon>Glomeromycotina</taxon>
        <taxon>Glomeromycetes</taxon>
        <taxon>Glomerales</taxon>
        <taxon>Glomeraceae</taxon>
        <taxon>Rhizophagus</taxon>
    </lineage>
</organism>
<reference evidence="4 7" key="1">
    <citation type="submission" date="2016-04" db="EMBL/GenBank/DDBJ databases">
        <title>Genome analyses suggest a sexual origin of heterokaryosis in a supposedly ancient asexual fungus.</title>
        <authorList>
            <person name="Ropars J."/>
            <person name="Sedzielewska K."/>
            <person name="Noel J."/>
            <person name="Charron P."/>
            <person name="Farinelli L."/>
            <person name="Marton T."/>
            <person name="Kruger M."/>
            <person name="Pelin A."/>
            <person name="Brachmann A."/>
            <person name="Corradi N."/>
        </authorList>
    </citation>
    <scope>NUCLEOTIDE SEQUENCE [LARGE SCALE GENOMIC DNA]</scope>
    <source>
        <strain evidence="4 7">C2</strain>
    </source>
</reference>